<dbReference type="Pfam" id="PF02701">
    <property type="entry name" value="Zn_ribbon_Dof"/>
    <property type="match status" value="1"/>
</dbReference>
<feature type="domain" description="Dof-type" evidence="2">
    <location>
        <begin position="3"/>
        <end position="25"/>
    </location>
</feature>
<dbReference type="EMBL" id="JAMYWD010000003">
    <property type="protein sequence ID" value="KAJ4976368.1"/>
    <property type="molecule type" value="Genomic_DNA"/>
</dbReference>
<sequence>MEQPLKCPRCDSPNSKFCYYNNYSHATSVRLAGGTGPKEALYAMFPSAAVVARPRGLNQLPGFLPTFPFRDFLLPSSFHLGLKWLFRVSVDYNPSSSSTIEDLSFEIVLLQSIDMLFHVRPSLTRSLSSRALRSSTHRMSASDRQQDPLSFSGRGAESPSTSLSHLLLSPIRNPRPANLLAGRF</sequence>
<dbReference type="GO" id="GO:0006355">
    <property type="term" value="P:regulation of DNA-templated transcription"/>
    <property type="evidence" value="ECO:0007669"/>
    <property type="project" value="InterPro"/>
</dbReference>
<gene>
    <name evidence="3" type="ORF">NE237_001474</name>
</gene>
<name>A0A9Q0KT62_9MAGN</name>
<dbReference type="OrthoDB" id="2008207at2759"/>
<feature type="region of interest" description="Disordered" evidence="1">
    <location>
        <begin position="134"/>
        <end position="158"/>
    </location>
</feature>
<dbReference type="AlphaFoldDB" id="A0A9Q0KT62"/>
<evidence type="ECO:0000313" key="4">
    <source>
        <dbReference type="Proteomes" id="UP001141806"/>
    </source>
</evidence>
<dbReference type="GO" id="GO:0003677">
    <property type="term" value="F:DNA binding"/>
    <property type="evidence" value="ECO:0007669"/>
    <property type="project" value="InterPro"/>
</dbReference>
<evidence type="ECO:0000256" key="1">
    <source>
        <dbReference type="SAM" id="MobiDB-lite"/>
    </source>
</evidence>
<proteinExistence type="predicted"/>
<evidence type="ECO:0000313" key="3">
    <source>
        <dbReference type="EMBL" id="KAJ4976368.1"/>
    </source>
</evidence>
<comment type="caution">
    <text evidence="3">The sequence shown here is derived from an EMBL/GenBank/DDBJ whole genome shotgun (WGS) entry which is preliminary data.</text>
</comment>
<dbReference type="Proteomes" id="UP001141806">
    <property type="component" value="Unassembled WGS sequence"/>
</dbReference>
<keyword evidence="4" id="KW-1185">Reference proteome</keyword>
<protein>
    <recommendedName>
        <fullName evidence="2">Dof-type domain-containing protein</fullName>
    </recommendedName>
</protein>
<evidence type="ECO:0000259" key="2">
    <source>
        <dbReference type="Pfam" id="PF02701"/>
    </source>
</evidence>
<accession>A0A9Q0KT62</accession>
<reference evidence="3" key="1">
    <citation type="journal article" date="2023" name="Plant J.">
        <title>The genome of the king protea, Protea cynaroides.</title>
        <authorList>
            <person name="Chang J."/>
            <person name="Duong T.A."/>
            <person name="Schoeman C."/>
            <person name="Ma X."/>
            <person name="Roodt D."/>
            <person name="Barker N."/>
            <person name="Li Z."/>
            <person name="Van de Peer Y."/>
            <person name="Mizrachi E."/>
        </authorList>
    </citation>
    <scope>NUCLEOTIDE SEQUENCE</scope>
    <source>
        <tissue evidence="3">Young leaves</tissue>
    </source>
</reference>
<dbReference type="InterPro" id="IPR003851">
    <property type="entry name" value="Znf_Dof"/>
</dbReference>
<organism evidence="3 4">
    <name type="scientific">Protea cynaroides</name>
    <dbReference type="NCBI Taxonomy" id="273540"/>
    <lineage>
        <taxon>Eukaryota</taxon>
        <taxon>Viridiplantae</taxon>
        <taxon>Streptophyta</taxon>
        <taxon>Embryophyta</taxon>
        <taxon>Tracheophyta</taxon>
        <taxon>Spermatophyta</taxon>
        <taxon>Magnoliopsida</taxon>
        <taxon>Proteales</taxon>
        <taxon>Proteaceae</taxon>
        <taxon>Protea</taxon>
    </lineage>
</organism>